<reference evidence="1" key="1">
    <citation type="submission" date="2024-02" db="EMBL/GenBank/DDBJ databases">
        <authorList>
            <consortium name="ELIXIR-Norway"/>
            <consortium name="Elixir Norway"/>
        </authorList>
    </citation>
    <scope>NUCLEOTIDE SEQUENCE</scope>
</reference>
<evidence type="ECO:0000313" key="2">
    <source>
        <dbReference type="Proteomes" id="UP001497444"/>
    </source>
</evidence>
<organism evidence="1 2">
    <name type="scientific">Sphagnum jensenii</name>
    <dbReference type="NCBI Taxonomy" id="128206"/>
    <lineage>
        <taxon>Eukaryota</taxon>
        <taxon>Viridiplantae</taxon>
        <taxon>Streptophyta</taxon>
        <taxon>Embryophyta</taxon>
        <taxon>Bryophyta</taxon>
        <taxon>Sphagnophytina</taxon>
        <taxon>Sphagnopsida</taxon>
        <taxon>Sphagnales</taxon>
        <taxon>Sphagnaceae</taxon>
        <taxon>Sphagnum</taxon>
    </lineage>
</organism>
<evidence type="ECO:0000313" key="1">
    <source>
        <dbReference type="EMBL" id="CAK9264530.1"/>
    </source>
</evidence>
<protein>
    <submittedName>
        <fullName evidence="1">Uncharacterized protein</fullName>
    </submittedName>
</protein>
<dbReference type="Proteomes" id="UP001497444">
    <property type="component" value="Chromosome 16"/>
</dbReference>
<sequence length="58" mass="6206">MLQQCITQSAEEVFGNRQVALGKAGWLPATATTPSDTSHSRSCDMCRYSSPSGLLSTQ</sequence>
<name>A0ABP0WCK3_9BRYO</name>
<keyword evidence="2" id="KW-1185">Reference proteome</keyword>
<feature type="non-terminal residue" evidence="1">
    <location>
        <position position="1"/>
    </location>
</feature>
<gene>
    <name evidence="1" type="ORF">CSSPJE1EN1_LOCUS10008</name>
</gene>
<proteinExistence type="predicted"/>
<accession>A0ABP0WCK3</accession>
<dbReference type="EMBL" id="OZ020111">
    <property type="protein sequence ID" value="CAK9264530.1"/>
    <property type="molecule type" value="Genomic_DNA"/>
</dbReference>